<keyword evidence="1" id="KW-0805">Transcription regulation</keyword>
<accession>A0A1H7KI25</accession>
<dbReference type="GO" id="GO:0043565">
    <property type="term" value="F:sequence-specific DNA binding"/>
    <property type="evidence" value="ECO:0007669"/>
    <property type="project" value="InterPro"/>
</dbReference>
<keyword evidence="2 5" id="KW-0238">DNA-binding</keyword>
<organism evidence="5 6">
    <name type="scientific">Olivibacter domesticus</name>
    <name type="common">Pseudosphingobacterium domesticum</name>
    <dbReference type="NCBI Taxonomy" id="407022"/>
    <lineage>
        <taxon>Bacteria</taxon>
        <taxon>Pseudomonadati</taxon>
        <taxon>Bacteroidota</taxon>
        <taxon>Sphingobacteriia</taxon>
        <taxon>Sphingobacteriales</taxon>
        <taxon>Sphingobacteriaceae</taxon>
        <taxon>Olivibacter</taxon>
    </lineage>
</organism>
<dbReference type="Pfam" id="PF12833">
    <property type="entry name" value="HTH_18"/>
    <property type="match status" value="1"/>
</dbReference>
<evidence type="ECO:0000259" key="4">
    <source>
        <dbReference type="PROSITE" id="PS01124"/>
    </source>
</evidence>
<evidence type="ECO:0000256" key="2">
    <source>
        <dbReference type="ARBA" id="ARBA00023125"/>
    </source>
</evidence>
<keyword evidence="3" id="KW-0804">Transcription</keyword>
<dbReference type="STRING" id="407022.SAMN05661044_01364"/>
<dbReference type="SUPFAM" id="SSF46689">
    <property type="entry name" value="Homeodomain-like"/>
    <property type="match status" value="1"/>
</dbReference>
<dbReference type="Proteomes" id="UP000199421">
    <property type="component" value="Unassembled WGS sequence"/>
</dbReference>
<feature type="domain" description="HTH araC/xylS-type" evidence="4">
    <location>
        <begin position="230"/>
        <end position="329"/>
    </location>
</feature>
<evidence type="ECO:0000313" key="5">
    <source>
        <dbReference type="EMBL" id="SEK86543.1"/>
    </source>
</evidence>
<keyword evidence="6" id="KW-1185">Reference proteome</keyword>
<dbReference type="InterPro" id="IPR050204">
    <property type="entry name" value="AraC_XylS_family_regulators"/>
</dbReference>
<dbReference type="EMBL" id="FOAF01000001">
    <property type="protein sequence ID" value="SEK86543.1"/>
    <property type="molecule type" value="Genomic_DNA"/>
</dbReference>
<sequence>MKKPVEIYIPAIYKLETRHLAQTPSKLSYRLGHAQAHYWQHAAFCVSEQYYDYPDAFLCVAEVNTRIPLHLHITCILHDLYWLYQLKGNYHIITAHEKANQLLRISADQHLVIYMPPDKYIAHFDIGTHVLLYFVMKPSFLFREQSVELSAMEELLASLKRRSKQPMGSPLFTMRNEIKRNIFHYLNVAKLGYLERYKATQNLLINLILESNDQLSQKTSIPQTNKDLLVSIRHYIVREIEEGNIISNDAIAKKAGFSYPHLEALFKARFGKSIWQYVIAVKLKQASILLTEYGLSVAQTAHFLNLTRHHFARIFKQQYGVSPSSYIKTRRLPKK</sequence>
<name>A0A1H7KI25_OLID1</name>
<reference evidence="6" key="1">
    <citation type="submission" date="2016-10" db="EMBL/GenBank/DDBJ databases">
        <authorList>
            <person name="Varghese N."/>
            <person name="Submissions S."/>
        </authorList>
    </citation>
    <scope>NUCLEOTIDE SEQUENCE [LARGE SCALE GENOMIC DNA]</scope>
    <source>
        <strain evidence="6">DSM 18733</strain>
    </source>
</reference>
<gene>
    <name evidence="5" type="ORF">SAMN05661044_01364</name>
</gene>
<dbReference type="OrthoDB" id="799767at2"/>
<dbReference type="PANTHER" id="PTHR46796">
    <property type="entry name" value="HTH-TYPE TRANSCRIPTIONAL ACTIVATOR RHAS-RELATED"/>
    <property type="match status" value="1"/>
</dbReference>
<dbReference type="PANTHER" id="PTHR46796:SF6">
    <property type="entry name" value="ARAC SUBFAMILY"/>
    <property type="match status" value="1"/>
</dbReference>
<evidence type="ECO:0000256" key="3">
    <source>
        <dbReference type="ARBA" id="ARBA00023163"/>
    </source>
</evidence>
<dbReference type="GO" id="GO:0003700">
    <property type="term" value="F:DNA-binding transcription factor activity"/>
    <property type="evidence" value="ECO:0007669"/>
    <property type="project" value="InterPro"/>
</dbReference>
<dbReference type="InterPro" id="IPR018060">
    <property type="entry name" value="HTH_AraC"/>
</dbReference>
<dbReference type="PROSITE" id="PS01124">
    <property type="entry name" value="HTH_ARAC_FAMILY_2"/>
    <property type="match status" value="1"/>
</dbReference>
<evidence type="ECO:0000256" key="1">
    <source>
        <dbReference type="ARBA" id="ARBA00023015"/>
    </source>
</evidence>
<dbReference type="Gene3D" id="1.10.10.60">
    <property type="entry name" value="Homeodomain-like"/>
    <property type="match status" value="2"/>
</dbReference>
<dbReference type="InterPro" id="IPR009057">
    <property type="entry name" value="Homeodomain-like_sf"/>
</dbReference>
<evidence type="ECO:0000313" key="6">
    <source>
        <dbReference type="Proteomes" id="UP000199421"/>
    </source>
</evidence>
<dbReference type="RefSeq" id="WP_093320707.1">
    <property type="nucleotide sequence ID" value="NZ_FOAF01000001.1"/>
</dbReference>
<dbReference type="SMART" id="SM00342">
    <property type="entry name" value="HTH_ARAC"/>
    <property type="match status" value="1"/>
</dbReference>
<protein>
    <submittedName>
        <fullName evidence="5">AraC-type DNA-binding protein</fullName>
    </submittedName>
</protein>
<proteinExistence type="predicted"/>
<dbReference type="AlphaFoldDB" id="A0A1H7KI25"/>